<sequence>MDATFYGVELDRALKEQRDRIRSSDISASTSHEAVAAIEPLEGVKLAVKLSIAGYEVTGRDAQPYETLDALLHAESPLYADTGMSTLFSKLEQVRVERADF</sequence>
<organism evidence="2 3">
    <name type="scientific">Exidia glandulosa HHB12029</name>
    <dbReference type="NCBI Taxonomy" id="1314781"/>
    <lineage>
        <taxon>Eukaryota</taxon>
        <taxon>Fungi</taxon>
        <taxon>Dikarya</taxon>
        <taxon>Basidiomycota</taxon>
        <taxon>Agaricomycotina</taxon>
        <taxon>Agaricomycetes</taxon>
        <taxon>Auriculariales</taxon>
        <taxon>Exidiaceae</taxon>
        <taxon>Exidia</taxon>
    </lineage>
</organism>
<dbReference type="Pfam" id="PF05303">
    <property type="entry name" value="GSKIP_dom"/>
    <property type="match status" value="1"/>
</dbReference>
<dbReference type="Proteomes" id="UP000077266">
    <property type="component" value="Unassembled WGS sequence"/>
</dbReference>
<dbReference type="InParanoid" id="A0A165HPW4"/>
<feature type="domain" description="GSKIP" evidence="1">
    <location>
        <begin position="18"/>
        <end position="93"/>
    </location>
</feature>
<accession>A0A165HPW4</accession>
<protein>
    <recommendedName>
        <fullName evidence="1">GSKIP domain-containing protein</fullName>
    </recommendedName>
</protein>
<proteinExistence type="predicted"/>
<evidence type="ECO:0000313" key="2">
    <source>
        <dbReference type="EMBL" id="KZV92288.1"/>
    </source>
</evidence>
<dbReference type="Gene3D" id="3.30.2280.10">
    <property type="entry name" value="Hypothetical protein (hspc210)"/>
    <property type="match status" value="1"/>
</dbReference>
<dbReference type="InterPro" id="IPR023231">
    <property type="entry name" value="GSKIP_dom_sf"/>
</dbReference>
<keyword evidence="3" id="KW-1185">Reference proteome</keyword>
<dbReference type="OrthoDB" id="5804279at2759"/>
<dbReference type="AlphaFoldDB" id="A0A165HPW4"/>
<evidence type="ECO:0000259" key="1">
    <source>
        <dbReference type="Pfam" id="PF05303"/>
    </source>
</evidence>
<dbReference type="SUPFAM" id="SSF103107">
    <property type="entry name" value="Hypothetical protein c14orf129, hspc210"/>
    <property type="match status" value="1"/>
</dbReference>
<evidence type="ECO:0000313" key="3">
    <source>
        <dbReference type="Proteomes" id="UP000077266"/>
    </source>
</evidence>
<reference evidence="2 3" key="1">
    <citation type="journal article" date="2016" name="Mol. Biol. Evol.">
        <title>Comparative Genomics of Early-Diverging Mushroom-Forming Fungi Provides Insights into the Origins of Lignocellulose Decay Capabilities.</title>
        <authorList>
            <person name="Nagy L.G."/>
            <person name="Riley R."/>
            <person name="Tritt A."/>
            <person name="Adam C."/>
            <person name="Daum C."/>
            <person name="Floudas D."/>
            <person name="Sun H."/>
            <person name="Yadav J.S."/>
            <person name="Pangilinan J."/>
            <person name="Larsson K.H."/>
            <person name="Matsuura K."/>
            <person name="Barry K."/>
            <person name="Labutti K."/>
            <person name="Kuo R."/>
            <person name="Ohm R.A."/>
            <person name="Bhattacharya S.S."/>
            <person name="Shirouzu T."/>
            <person name="Yoshinaga Y."/>
            <person name="Martin F.M."/>
            <person name="Grigoriev I.V."/>
            <person name="Hibbett D.S."/>
        </authorList>
    </citation>
    <scope>NUCLEOTIDE SEQUENCE [LARGE SCALE GENOMIC DNA]</scope>
    <source>
        <strain evidence="2 3">HHB12029</strain>
    </source>
</reference>
<name>A0A165HPW4_EXIGL</name>
<dbReference type="EMBL" id="KV426011">
    <property type="protein sequence ID" value="KZV92288.1"/>
    <property type="molecule type" value="Genomic_DNA"/>
</dbReference>
<gene>
    <name evidence="2" type="ORF">EXIGLDRAFT_836575</name>
</gene>
<dbReference type="InterPro" id="IPR007967">
    <property type="entry name" value="GSKIP_dom"/>
</dbReference>